<organism evidence="1 2">
    <name type="scientific">Phocaeicola intestinalis</name>
    <dbReference type="NCBI Taxonomy" id="2762212"/>
    <lineage>
        <taxon>Bacteria</taxon>
        <taxon>Pseudomonadati</taxon>
        <taxon>Bacteroidota</taxon>
        <taxon>Bacteroidia</taxon>
        <taxon>Bacteroidales</taxon>
        <taxon>Bacteroidaceae</taxon>
        <taxon>Phocaeicola</taxon>
    </lineage>
</organism>
<accession>A0ABR8Y988</accession>
<dbReference type="RefSeq" id="WP_191764183.1">
    <property type="nucleotide sequence ID" value="NZ_JACSPP010000028.1"/>
</dbReference>
<evidence type="ECO:0000313" key="2">
    <source>
        <dbReference type="Proteomes" id="UP000620874"/>
    </source>
</evidence>
<dbReference type="Proteomes" id="UP000620874">
    <property type="component" value="Unassembled WGS sequence"/>
</dbReference>
<dbReference type="EMBL" id="JACSPP010000028">
    <property type="protein sequence ID" value="MBD8040760.1"/>
    <property type="molecule type" value="Genomic_DNA"/>
</dbReference>
<evidence type="ECO:0008006" key="3">
    <source>
        <dbReference type="Google" id="ProtNLM"/>
    </source>
</evidence>
<reference evidence="1 2" key="1">
    <citation type="submission" date="2020-08" db="EMBL/GenBank/DDBJ databases">
        <title>A Genomic Blueprint of the Chicken Gut Microbiome.</title>
        <authorList>
            <person name="Gilroy R."/>
            <person name="Ravi A."/>
            <person name="Getino M."/>
            <person name="Pursley I."/>
            <person name="Horton D.L."/>
            <person name="Alikhan N.-F."/>
            <person name="Baker D."/>
            <person name="Gharbi K."/>
            <person name="Hall N."/>
            <person name="Watson M."/>
            <person name="Adriaenssens E.M."/>
            <person name="Foster-Nyarko E."/>
            <person name="Jarju S."/>
            <person name="Secka A."/>
            <person name="Antonio M."/>
            <person name="Oren A."/>
            <person name="Chaudhuri R."/>
            <person name="La Ragione R.M."/>
            <person name="Hildebrand F."/>
            <person name="Pallen M.J."/>
        </authorList>
    </citation>
    <scope>NUCLEOTIDE SEQUENCE [LARGE SCALE GENOMIC DNA]</scope>
    <source>
        <strain evidence="1 2">Sa1CVN1</strain>
    </source>
</reference>
<protein>
    <recommendedName>
        <fullName evidence="3">Protein DA1</fullName>
    </recommendedName>
</protein>
<comment type="caution">
    <text evidence="1">The sequence shown here is derived from an EMBL/GenBank/DDBJ whole genome shotgun (WGS) entry which is preliminary data.</text>
</comment>
<gene>
    <name evidence="1" type="ORF">H9625_10005</name>
</gene>
<keyword evidence="2" id="KW-1185">Reference proteome</keyword>
<sequence>MAGDVSKWLHDLLHGMKEKKCFICGEYIRTSYYSDHNGHYACGNHDVGTCFVCLSICDKKNSINVPNYGLICPECTKKNIDENLALRLIQYVNNFYIKLGMSFPGHKLYLVSIDEMNKRIDEGDSALGLAYNNYDGIYRICVLKHLSKIAFAGVFAHEILHLWQYGKQINAPKHICEGFCNLGKYLVLSTINKEEAKLRISGMLSDPDPIYGEGFRIVKEVYDKTGWNGVINMMKQYKV</sequence>
<name>A0ABR8Y988_9BACT</name>
<evidence type="ECO:0000313" key="1">
    <source>
        <dbReference type="EMBL" id="MBD8040760.1"/>
    </source>
</evidence>
<proteinExistence type="predicted"/>